<dbReference type="GO" id="GO:0008270">
    <property type="term" value="F:zinc ion binding"/>
    <property type="evidence" value="ECO:0007669"/>
    <property type="project" value="UniProtKB-KW"/>
</dbReference>
<evidence type="ECO:0000256" key="5">
    <source>
        <dbReference type="SAM" id="MobiDB-lite"/>
    </source>
</evidence>
<dbReference type="PROSITE" id="PS00018">
    <property type="entry name" value="EF_HAND_1"/>
    <property type="match status" value="1"/>
</dbReference>
<sequence>MSNAVIDLTDSPPLSTQQARVFSSHSHTTAPVVISSDEERSPSISGVTPLPPGYVLPPINRRDPNEYGRPERITTLRDILSTRSSRQRSRSIVLARQRAGLHFQPGNVPGTLVPHVLPHTGDEPVEAGVYYPIRARAVLPGQRQRQQQRQRASDSSAAPVTAAGRETADGAIDVEEVEEEGTEVSDTSYIDEDDDEDMEGVIDDIELDGAMDESDYDSESEAMRPDETASQTIMDYLMMRREGQRMMSGFMPAHDAQGMRGRPAFMYQFPQMMSQHMRTNSHITPFDFFPGEDISNLLSFLEATTPAPPTRPMPPLEPLKLSKRQEELAALPEFSRKVPRANFRDASTPPAADTLEIVCTTCSASLFDKEPIWAPTCGHIICNACVAAITGASRNCTACKKRIFKKSLVHLYM</sequence>
<dbReference type="InterPro" id="IPR018247">
    <property type="entry name" value="EF_Hand_1_Ca_BS"/>
</dbReference>
<dbReference type="PROSITE" id="PS00518">
    <property type="entry name" value="ZF_RING_1"/>
    <property type="match status" value="1"/>
</dbReference>
<dbReference type="InterPro" id="IPR013083">
    <property type="entry name" value="Znf_RING/FYVE/PHD"/>
</dbReference>
<feature type="domain" description="RING-type" evidence="6">
    <location>
        <begin position="359"/>
        <end position="400"/>
    </location>
</feature>
<evidence type="ECO:0000256" key="3">
    <source>
        <dbReference type="ARBA" id="ARBA00022833"/>
    </source>
</evidence>
<feature type="compositionally biased region" description="Polar residues" evidence="5">
    <location>
        <begin position="12"/>
        <end position="29"/>
    </location>
</feature>
<reference evidence="7" key="1">
    <citation type="submission" date="2022-07" db="EMBL/GenBank/DDBJ databases">
        <title>Phylogenomic reconstructions and comparative analyses of Kickxellomycotina fungi.</title>
        <authorList>
            <person name="Reynolds N.K."/>
            <person name="Stajich J.E."/>
            <person name="Barry K."/>
            <person name="Grigoriev I.V."/>
            <person name="Crous P."/>
            <person name="Smith M.E."/>
        </authorList>
    </citation>
    <scope>NUCLEOTIDE SEQUENCE</scope>
    <source>
        <strain evidence="7">NRRL 1566</strain>
    </source>
</reference>
<dbReference type="PROSITE" id="PS50089">
    <property type="entry name" value="ZF_RING_2"/>
    <property type="match status" value="1"/>
</dbReference>
<dbReference type="Proteomes" id="UP001139887">
    <property type="component" value="Unassembled WGS sequence"/>
</dbReference>
<dbReference type="Pfam" id="PF14634">
    <property type="entry name" value="zf-RING_5"/>
    <property type="match status" value="1"/>
</dbReference>
<dbReference type="InterPro" id="IPR017907">
    <property type="entry name" value="Znf_RING_CS"/>
</dbReference>
<evidence type="ECO:0000256" key="1">
    <source>
        <dbReference type="ARBA" id="ARBA00022723"/>
    </source>
</evidence>
<keyword evidence="3" id="KW-0862">Zinc</keyword>
<dbReference type="AlphaFoldDB" id="A0A9W8I5F9"/>
<evidence type="ECO:0000313" key="8">
    <source>
        <dbReference type="Proteomes" id="UP001139887"/>
    </source>
</evidence>
<dbReference type="InterPro" id="IPR001841">
    <property type="entry name" value="Znf_RING"/>
</dbReference>
<feature type="compositionally biased region" description="Acidic residues" evidence="5">
    <location>
        <begin position="172"/>
        <end position="198"/>
    </location>
</feature>
<proteinExistence type="predicted"/>
<dbReference type="Gene3D" id="3.30.40.10">
    <property type="entry name" value="Zinc/RING finger domain, C3HC4 (zinc finger)"/>
    <property type="match status" value="1"/>
</dbReference>
<name>A0A9W8I5F9_9FUNG</name>
<gene>
    <name evidence="7" type="ORF">IWW36_004685</name>
</gene>
<dbReference type="SUPFAM" id="SSF57850">
    <property type="entry name" value="RING/U-box"/>
    <property type="match status" value="1"/>
</dbReference>
<accession>A0A9W8I5F9</accession>
<evidence type="ECO:0000259" key="6">
    <source>
        <dbReference type="PROSITE" id="PS50089"/>
    </source>
</evidence>
<feature type="region of interest" description="Disordered" evidence="5">
    <location>
        <begin position="1"/>
        <end position="52"/>
    </location>
</feature>
<organism evidence="7 8">
    <name type="scientific">Coemansia brasiliensis</name>
    <dbReference type="NCBI Taxonomy" id="2650707"/>
    <lineage>
        <taxon>Eukaryota</taxon>
        <taxon>Fungi</taxon>
        <taxon>Fungi incertae sedis</taxon>
        <taxon>Zoopagomycota</taxon>
        <taxon>Kickxellomycotina</taxon>
        <taxon>Kickxellomycetes</taxon>
        <taxon>Kickxellales</taxon>
        <taxon>Kickxellaceae</taxon>
        <taxon>Coemansia</taxon>
    </lineage>
</organism>
<evidence type="ECO:0000256" key="4">
    <source>
        <dbReference type="PROSITE-ProRule" id="PRU00175"/>
    </source>
</evidence>
<protein>
    <recommendedName>
        <fullName evidence="6">RING-type domain-containing protein</fullName>
    </recommendedName>
</protein>
<evidence type="ECO:0000256" key="2">
    <source>
        <dbReference type="ARBA" id="ARBA00022771"/>
    </source>
</evidence>
<feature type="region of interest" description="Disordered" evidence="5">
    <location>
        <begin position="140"/>
        <end position="198"/>
    </location>
</feature>
<keyword evidence="2 4" id="KW-0863">Zinc-finger</keyword>
<dbReference type="OrthoDB" id="6105938at2759"/>
<evidence type="ECO:0000313" key="7">
    <source>
        <dbReference type="EMBL" id="KAJ2845679.1"/>
    </source>
</evidence>
<comment type="caution">
    <text evidence="7">The sequence shown here is derived from an EMBL/GenBank/DDBJ whole genome shotgun (WGS) entry which is preliminary data.</text>
</comment>
<keyword evidence="8" id="KW-1185">Reference proteome</keyword>
<keyword evidence="1" id="KW-0479">Metal-binding</keyword>
<dbReference type="EMBL" id="JANBUW010000738">
    <property type="protein sequence ID" value="KAJ2845679.1"/>
    <property type="molecule type" value="Genomic_DNA"/>
</dbReference>